<reference evidence="2" key="1">
    <citation type="journal article" date="2023" name="Front. Plant Sci.">
        <title>Chromosomal-level genome assembly of Melastoma candidum provides insights into trichome evolution.</title>
        <authorList>
            <person name="Zhong Y."/>
            <person name="Wu W."/>
            <person name="Sun C."/>
            <person name="Zou P."/>
            <person name="Liu Y."/>
            <person name="Dai S."/>
            <person name="Zhou R."/>
        </authorList>
    </citation>
    <scope>NUCLEOTIDE SEQUENCE [LARGE SCALE GENOMIC DNA]</scope>
</reference>
<comment type="caution">
    <text evidence="1">The sequence shown here is derived from an EMBL/GenBank/DDBJ whole genome shotgun (WGS) entry which is preliminary data.</text>
</comment>
<evidence type="ECO:0000313" key="1">
    <source>
        <dbReference type="EMBL" id="KAI4373695.1"/>
    </source>
</evidence>
<sequence>MQPTPRTQTNFLWPNLKIPTPPYSTVATKKTQPTGDKLTTHPTDRSMSDYAVESTKVPAPDNVGLHRGLFKPTTGPANSSGPPLHGTGRVSGFVGWDHKWVGG</sequence>
<accession>A0ACB9R485</accession>
<evidence type="ECO:0000313" key="2">
    <source>
        <dbReference type="Proteomes" id="UP001057402"/>
    </source>
</evidence>
<organism evidence="1 2">
    <name type="scientific">Melastoma candidum</name>
    <dbReference type="NCBI Taxonomy" id="119954"/>
    <lineage>
        <taxon>Eukaryota</taxon>
        <taxon>Viridiplantae</taxon>
        <taxon>Streptophyta</taxon>
        <taxon>Embryophyta</taxon>
        <taxon>Tracheophyta</taxon>
        <taxon>Spermatophyta</taxon>
        <taxon>Magnoliopsida</taxon>
        <taxon>eudicotyledons</taxon>
        <taxon>Gunneridae</taxon>
        <taxon>Pentapetalae</taxon>
        <taxon>rosids</taxon>
        <taxon>malvids</taxon>
        <taxon>Myrtales</taxon>
        <taxon>Melastomataceae</taxon>
        <taxon>Melastomatoideae</taxon>
        <taxon>Melastomateae</taxon>
        <taxon>Melastoma</taxon>
    </lineage>
</organism>
<keyword evidence="2" id="KW-1185">Reference proteome</keyword>
<gene>
    <name evidence="1" type="ORF">MLD38_011792</name>
</gene>
<dbReference type="Proteomes" id="UP001057402">
    <property type="component" value="Chromosome 4"/>
</dbReference>
<protein>
    <submittedName>
        <fullName evidence="1">Uncharacterized protein</fullName>
    </submittedName>
</protein>
<dbReference type="EMBL" id="CM042883">
    <property type="protein sequence ID" value="KAI4373695.1"/>
    <property type="molecule type" value="Genomic_DNA"/>
</dbReference>
<name>A0ACB9R485_9MYRT</name>
<proteinExistence type="predicted"/>